<dbReference type="EMBL" id="LN649232">
    <property type="protein sequence ID" value="CEI40828.1"/>
    <property type="molecule type" value="Genomic_DNA"/>
</dbReference>
<protein>
    <submittedName>
        <fullName evidence="1">Uncharacterized protein</fullName>
    </submittedName>
</protein>
<evidence type="ECO:0000313" key="1">
    <source>
        <dbReference type="EMBL" id="CEI40828.1"/>
    </source>
</evidence>
<dbReference type="AlphaFoldDB" id="A0A2L2T347"/>
<sequence>MPASGDQTFMRGFFAYPGRQIQSRFFVSQSNLGPKPLVSIRIRIQPRLVMRIASFPNMAYKFSWYSQWTLVDTCESCRYACRAKLDCLVHDDCHLYILVRDVENNYRAREVCNSHARGANPYIQADDFLGNKTYAGLKFPIVVPISLMPRCLMCISATLTTIHSEDSIFGLEDTVMDIKTPGPGLIMTTRIILRNSAKGFRISYTQEETREL</sequence>
<accession>A0A2L2T347</accession>
<proteinExistence type="predicted"/>
<keyword evidence="2" id="KW-1185">Reference proteome</keyword>
<name>A0A2L2T347_9HYPO</name>
<evidence type="ECO:0000313" key="2">
    <source>
        <dbReference type="Proteomes" id="UP000245910"/>
    </source>
</evidence>
<organism evidence="1 2">
    <name type="scientific">Fusarium venenatum</name>
    <dbReference type="NCBI Taxonomy" id="56646"/>
    <lineage>
        <taxon>Eukaryota</taxon>
        <taxon>Fungi</taxon>
        <taxon>Dikarya</taxon>
        <taxon>Ascomycota</taxon>
        <taxon>Pezizomycotina</taxon>
        <taxon>Sordariomycetes</taxon>
        <taxon>Hypocreomycetidae</taxon>
        <taxon>Hypocreales</taxon>
        <taxon>Nectriaceae</taxon>
        <taxon>Fusarium</taxon>
    </lineage>
</organism>
<dbReference type="Proteomes" id="UP000245910">
    <property type="component" value="Chromosome IIII"/>
</dbReference>
<reference evidence="2" key="1">
    <citation type="submission" date="2014-10" db="EMBL/GenBank/DDBJ databases">
        <authorList>
            <person name="King R."/>
        </authorList>
    </citation>
    <scope>NUCLEOTIDE SEQUENCE [LARGE SCALE GENOMIC DNA]</scope>
    <source>
        <strain evidence="2">A3/5</strain>
    </source>
</reference>